<dbReference type="Proteomes" id="UP000015106">
    <property type="component" value="Chromosome 2"/>
</dbReference>
<organism evidence="2 3">
    <name type="scientific">Triticum urartu</name>
    <name type="common">Red wild einkorn</name>
    <name type="synonym">Crithodium urartu</name>
    <dbReference type="NCBI Taxonomy" id="4572"/>
    <lineage>
        <taxon>Eukaryota</taxon>
        <taxon>Viridiplantae</taxon>
        <taxon>Streptophyta</taxon>
        <taxon>Embryophyta</taxon>
        <taxon>Tracheophyta</taxon>
        <taxon>Spermatophyta</taxon>
        <taxon>Magnoliopsida</taxon>
        <taxon>Liliopsida</taxon>
        <taxon>Poales</taxon>
        <taxon>Poaceae</taxon>
        <taxon>BOP clade</taxon>
        <taxon>Pooideae</taxon>
        <taxon>Triticodae</taxon>
        <taxon>Triticeae</taxon>
        <taxon>Triticinae</taxon>
        <taxon>Triticum</taxon>
    </lineage>
</organism>
<keyword evidence="3" id="KW-1185">Reference proteome</keyword>
<reference evidence="2" key="3">
    <citation type="submission" date="2022-06" db="UniProtKB">
        <authorList>
            <consortium name="EnsemblPlants"/>
        </authorList>
    </citation>
    <scope>IDENTIFICATION</scope>
</reference>
<name>A0A8R7TNN8_TRIUA</name>
<reference evidence="3" key="1">
    <citation type="journal article" date="2013" name="Nature">
        <title>Draft genome of the wheat A-genome progenitor Triticum urartu.</title>
        <authorList>
            <person name="Ling H.Q."/>
            <person name="Zhao S."/>
            <person name="Liu D."/>
            <person name="Wang J."/>
            <person name="Sun H."/>
            <person name="Zhang C."/>
            <person name="Fan H."/>
            <person name="Li D."/>
            <person name="Dong L."/>
            <person name="Tao Y."/>
            <person name="Gao C."/>
            <person name="Wu H."/>
            <person name="Li Y."/>
            <person name="Cui Y."/>
            <person name="Guo X."/>
            <person name="Zheng S."/>
            <person name="Wang B."/>
            <person name="Yu K."/>
            <person name="Liang Q."/>
            <person name="Yang W."/>
            <person name="Lou X."/>
            <person name="Chen J."/>
            <person name="Feng M."/>
            <person name="Jian J."/>
            <person name="Zhang X."/>
            <person name="Luo G."/>
            <person name="Jiang Y."/>
            <person name="Liu J."/>
            <person name="Wang Z."/>
            <person name="Sha Y."/>
            <person name="Zhang B."/>
            <person name="Wu H."/>
            <person name="Tang D."/>
            <person name="Shen Q."/>
            <person name="Xue P."/>
            <person name="Zou S."/>
            <person name="Wang X."/>
            <person name="Liu X."/>
            <person name="Wang F."/>
            <person name="Yang Y."/>
            <person name="An X."/>
            <person name="Dong Z."/>
            <person name="Zhang K."/>
            <person name="Zhang X."/>
            <person name="Luo M.C."/>
            <person name="Dvorak J."/>
            <person name="Tong Y."/>
            <person name="Wang J."/>
            <person name="Yang H."/>
            <person name="Li Z."/>
            <person name="Wang D."/>
            <person name="Zhang A."/>
            <person name="Wang J."/>
        </authorList>
    </citation>
    <scope>NUCLEOTIDE SEQUENCE</scope>
    <source>
        <strain evidence="3">cv. G1812</strain>
    </source>
</reference>
<proteinExistence type="predicted"/>
<evidence type="ECO:0000313" key="2">
    <source>
        <dbReference type="EnsemblPlants" id="TuG1812G0200005608.01.T01.cds327534"/>
    </source>
</evidence>
<dbReference type="EnsemblPlants" id="TuG1812G0200005608.01.T01">
    <property type="protein sequence ID" value="TuG1812G0200005608.01.T01.cds327534"/>
    <property type="gene ID" value="TuG1812G0200005608.01"/>
</dbReference>
<evidence type="ECO:0000313" key="3">
    <source>
        <dbReference type="Proteomes" id="UP000015106"/>
    </source>
</evidence>
<reference evidence="2" key="2">
    <citation type="submission" date="2018-03" db="EMBL/GenBank/DDBJ databases">
        <title>The Triticum urartu genome reveals the dynamic nature of wheat genome evolution.</title>
        <authorList>
            <person name="Ling H."/>
            <person name="Ma B."/>
            <person name="Shi X."/>
            <person name="Liu H."/>
            <person name="Dong L."/>
            <person name="Sun H."/>
            <person name="Cao Y."/>
            <person name="Gao Q."/>
            <person name="Zheng S."/>
            <person name="Li Y."/>
            <person name="Yu Y."/>
            <person name="Du H."/>
            <person name="Qi M."/>
            <person name="Li Y."/>
            <person name="Yu H."/>
            <person name="Cui Y."/>
            <person name="Wang N."/>
            <person name="Chen C."/>
            <person name="Wu H."/>
            <person name="Zhao Y."/>
            <person name="Zhang J."/>
            <person name="Li Y."/>
            <person name="Zhou W."/>
            <person name="Zhang B."/>
            <person name="Hu W."/>
            <person name="Eijk M."/>
            <person name="Tang J."/>
            <person name="Witsenboer H."/>
            <person name="Zhao S."/>
            <person name="Li Z."/>
            <person name="Zhang A."/>
            <person name="Wang D."/>
            <person name="Liang C."/>
        </authorList>
    </citation>
    <scope>NUCLEOTIDE SEQUENCE [LARGE SCALE GENOMIC DNA]</scope>
    <source>
        <strain evidence="2">cv. G1812</strain>
    </source>
</reference>
<evidence type="ECO:0000256" key="1">
    <source>
        <dbReference type="SAM" id="MobiDB-lite"/>
    </source>
</evidence>
<accession>A0A8R7TNN8</accession>
<sequence length="23" mass="2564">MQHAANLASPREENQNILKDGIN</sequence>
<dbReference type="Gramene" id="TuG1812G0200005608.01.T01">
    <property type="protein sequence ID" value="TuG1812G0200005608.01.T01.cds327534"/>
    <property type="gene ID" value="TuG1812G0200005608.01"/>
</dbReference>
<dbReference type="AlphaFoldDB" id="A0A8R7TNN8"/>
<feature type="region of interest" description="Disordered" evidence="1">
    <location>
        <begin position="1"/>
        <end position="23"/>
    </location>
</feature>
<protein>
    <submittedName>
        <fullName evidence="2">Uncharacterized protein</fullName>
    </submittedName>
</protein>